<reference evidence="3" key="1">
    <citation type="submission" date="2021-05" db="EMBL/GenBank/DDBJ databases">
        <title>The genome of the haptophyte Pavlova lutheri (Diacronema luteri, Pavlovales) - a model for lipid biosynthesis in eukaryotic algae.</title>
        <authorList>
            <person name="Hulatt C.J."/>
            <person name="Posewitz M.C."/>
        </authorList>
    </citation>
    <scope>NUCLEOTIDE SEQUENCE</scope>
    <source>
        <strain evidence="3">NIVA-4/92</strain>
    </source>
</reference>
<feature type="domain" description="DUF7906" evidence="2">
    <location>
        <begin position="204"/>
        <end position="440"/>
    </location>
</feature>
<gene>
    <name evidence="3" type="ORF">KFE25_014262</name>
</gene>
<evidence type="ECO:0000313" key="3">
    <source>
        <dbReference type="EMBL" id="KAG8460117.1"/>
    </source>
</evidence>
<keyword evidence="1" id="KW-0812">Transmembrane</keyword>
<keyword evidence="4" id="KW-1185">Reference proteome</keyword>
<dbReference type="Pfam" id="PF25483">
    <property type="entry name" value="DUF7906"/>
    <property type="match status" value="1"/>
</dbReference>
<feature type="transmembrane region" description="Helical" evidence="1">
    <location>
        <begin position="934"/>
        <end position="952"/>
    </location>
</feature>
<sequence>MVCYTAVLRAFRRFDQTGLLDISPAAPRVRMIGANGIARRKAIIEAEPLLFLSEIADEYNGHMGTLLSREHIHSALIAAKVSLKVAQQRRRARREALREEYWKIILDAVHHPSWLFFADETSLDGRALRRRRSWGEVGKRVAFVDLDHRGKRNSILGMYSYDGVVKFRWVEGGHNGDNFMQRTMHHKYLGAPYNARAGDDAWLPISVHVALIGFDDALPVGASQLSRLLAAALPVVQPLLVETGEAFDAQYVVSYAVHHANAAQVAAVQNAVVDAANAQPQAYAAMIGGIERSVVDIDATRLNGAYTRLRDELLLGGAPVPDDDAYLVVVQRLDTAHMSPRLPAAHTRAQPTLHRFRYAGSAPAQAFVGSGRFLVVDLSAAPCRMGMLGADEGTVSADLLPALAPAPAGAPPDEVRLAGAGATRAVAALVLHAVEFVLAPSVRFCARGAGAPGRVLVPIIALRDHDAYDPLAGLGSTAGDDGGGGGAVDVEAVRAELSRWLLPEQQLEVLASTHPLHTHPALAVALARSLRSATSHELFDGSLLPVARPYADAAELLGQLRSSADVLGGELLRAGEAERAESSDAATARAATAAALRASRAHGFSGDDVGSDGDSDGVLSDKASRLLPVYVLSLSSEDSRLKLRANLVGHDHGADVTGAAASAAASAASAPSAARAHGGRSREEAGLLAVSRGAVVVLQPNTEHVPLGFFSEDGALALDGRDAQRHVIAGLLGALYGVMPPHERYAREVGRTEYSFLWAIGAHPFGPFSRAASPSAIFADVTARNRMLCQLRAVGQQLDAAEDAADRLAHDFLRAQLPRLDVASAAHRTAPHAPWAGFARRAWAHESALPETVPKACLAQLLPPLATFRAQLGALLDSAETRSASPGNISSRLSTILVAARTFARHADDEARAARAAMACCALTHAVQLPLSRGALLLLGAFGALSTGAGVLRTGRFRRARLHRG</sequence>
<dbReference type="InterPro" id="IPR057228">
    <property type="entry name" value="DUF7906"/>
</dbReference>
<keyword evidence="1" id="KW-0472">Membrane</keyword>
<protein>
    <recommendedName>
        <fullName evidence="2">DUF7906 domain-containing protein</fullName>
    </recommendedName>
</protein>
<dbReference type="EMBL" id="JAGTXO010000035">
    <property type="protein sequence ID" value="KAG8460117.1"/>
    <property type="molecule type" value="Genomic_DNA"/>
</dbReference>
<accession>A0A8J6C2T1</accession>
<organism evidence="3 4">
    <name type="scientific">Diacronema lutheri</name>
    <name type="common">Unicellular marine alga</name>
    <name type="synonym">Monochrysis lutheri</name>
    <dbReference type="NCBI Taxonomy" id="2081491"/>
    <lineage>
        <taxon>Eukaryota</taxon>
        <taxon>Haptista</taxon>
        <taxon>Haptophyta</taxon>
        <taxon>Pavlovophyceae</taxon>
        <taxon>Pavlovales</taxon>
        <taxon>Pavlovaceae</taxon>
        <taxon>Diacronema</taxon>
    </lineage>
</organism>
<comment type="caution">
    <text evidence="3">The sequence shown here is derived from an EMBL/GenBank/DDBJ whole genome shotgun (WGS) entry which is preliminary data.</text>
</comment>
<dbReference type="PANTHER" id="PTHR31515:SF0">
    <property type="entry name" value="TRANSMEMBRANE PROTEIN"/>
    <property type="match status" value="1"/>
</dbReference>
<name>A0A8J6C2T1_DIALT</name>
<dbReference type="PANTHER" id="PTHR31515">
    <property type="entry name" value="TRANSMEMBRANE PROTEIN-RELATED"/>
    <property type="match status" value="1"/>
</dbReference>
<evidence type="ECO:0000256" key="1">
    <source>
        <dbReference type="SAM" id="Phobius"/>
    </source>
</evidence>
<evidence type="ECO:0000313" key="4">
    <source>
        <dbReference type="Proteomes" id="UP000751190"/>
    </source>
</evidence>
<dbReference type="AlphaFoldDB" id="A0A8J6C2T1"/>
<dbReference type="OrthoDB" id="18451at2759"/>
<evidence type="ECO:0000259" key="2">
    <source>
        <dbReference type="Pfam" id="PF25483"/>
    </source>
</evidence>
<dbReference type="Proteomes" id="UP000751190">
    <property type="component" value="Unassembled WGS sequence"/>
</dbReference>
<keyword evidence="1" id="KW-1133">Transmembrane helix</keyword>
<proteinExistence type="predicted"/>